<evidence type="ECO:0000313" key="1">
    <source>
        <dbReference type="EMBL" id="MFC4403320.1"/>
    </source>
</evidence>
<evidence type="ECO:0000313" key="2">
    <source>
        <dbReference type="Proteomes" id="UP001595882"/>
    </source>
</evidence>
<dbReference type="RefSeq" id="WP_390251741.1">
    <property type="nucleotide sequence ID" value="NZ_JBHSDT010000004.1"/>
</dbReference>
<name>A0ABV8WU77_9BACI</name>
<dbReference type="Pfam" id="PF04985">
    <property type="entry name" value="Phage_tube"/>
    <property type="match status" value="1"/>
</dbReference>
<sequence>MTNPIPERVVNYNIYDETDKLVGVSAEVTLPNFEAMTETVSGAGIAGEFESALPGHFGSQTIEIPFRVLMDNSFSLMKNSGRSLVLRAAQQSYDVAAGKSERRPLKITLKYQPKGLNLGTLGVGAMTESTNTLEVLYIKVEENNNTMLEYDKLNFVFVVDGEDLLADIRNMI</sequence>
<protein>
    <submittedName>
        <fullName evidence="1">Phage major tail tube protein</fullName>
    </submittedName>
</protein>
<dbReference type="Proteomes" id="UP001595882">
    <property type="component" value="Unassembled WGS sequence"/>
</dbReference>
<reference evidence="2" key="1">
    <citation type="journal article" date="2019" name="Int. J. Syst. Evol. Microbiol.">
        <title>The Global Catalogue of Microorganisms (GCM) 10K type strain sequencing project: providing services to taxonomists for standard genome sequencing and annotation.</title>
        <authorList>
            <consortium name="The Broad Institute Genomics Platform"/>
            <consortium name="The Broad Institute Genome Sequencing Center for Infectious Disease"/>
            <person name="Wu L."/>
            <person name="Ma J."/>
        </authorList>
    </citation>
    <scope>NUCLEOTIDE SEQUENCE [LARGE SCALE GENOMIC DNA]</scope>
    <source>
        <strain evidence="2">CCUG 37865</strain>
    </source>
</reference>
<proteinExistence type="predicted"/>
<keyword evidence="2" id="KW-1185">Reference proteome</keyword>
<comment type="caution">
    <text evidence="1">The sequence shown here is derived from an EMBL/GenBank/DDBJ whole genome shotgun (WGS) entry which is preliminary data.</text>
</comment>
<organism evidence="1 2">
    <name type="scientific">Gracilibacillus xinjiangensis</name>
    <dbReference type="NCBI Taxonomy" id="1193282"/>
    <lineage>
        <taxon>Bacteria</taxon>
        <taxon>Bacillati</taxon>
        <taxon>Bacillota</taxon>
        <taxon>Bacilli</taxon>
        <taxon>Bacillales</taxon>
        <taxon>Bacillaceae</taxon>
        <taxon>Gracilibacillus</taxon>
    </lineage>
</organism>
<gene>
    <name evidence="1" type="ORF">ACFOY7_09540</name>
</gene>
<dbReference type="EMBL" id="JBHSDT010000004">
    <property type="protein sequence ID" value="MFC4403320.1"/>
    <property type="molecule type" value="Genomic_DNA"/>
</dbReference>
<accession>A0ABV8WU77</accession>
<dbReference type="InterPro" id="IPR006498">
    <property type="entry name" value="Tail_tube"/>
</dbReference>